<dbReference type="EMBL" id="JAXIOK010000020">
    <property type="protein sequence ID" value="KAK4746681.1"/>
    <property type="molecule type" value="Genomic_DNA"/>
</dbReference>
<protein>
    <recommendedName>
        <fullName evidence="2">DUF7950 domain-containing protein</fullName>
    </recommendedName>
</protein>
<dbReference type="Pfam" id="PF25821">
    <property type="entry name" value="DUF7950"/>
    <property type="match status" value="1"/>
</dbReference>
<feature type="compositionally biased region" description="Basic residues" evidence="1">
    <location>
        <begin position="59"/>
        <end position="75"/>
    </location>
</feature>
<dbReference type="PANTHER" id="PTHR33595:SF26">
    <property type="entry name" value="(RAPE) HYPOTHETICAL PROTEIN"/>
    <property type="match status" value="1"/>
</dbReference>
<sequence>MAGIDGSGPQCGGLGGDAAGDSPIISPIMLRFRPIAPKPANGTSFFRAFPVEASGGAASRKRTKRKYRVRVRKKSARDGMIGRSGTAGTGGVGSGAAATLQLLPGGEEDRTSAGVGSADDDRGDSRAGIDESGIVQIGGEAAGATHRTVVESRVTVGSVGRACMGSGGSLEWRTDVEKLRVLELDTCPAFATDSLNRVRWVNAAYTELVTGGGERWEEVEVRVVVVMEEAREELPWRSGREFACQVRVEHTWRNGRYSKLVPCDVWRLDWGGFAWRLDVKAALSLGF</sequence>
<feature type="region of interest" description="Disordered" evidence="1">
    <location>
        <begin position="54"/>
        <end position="127"/>
    </location>
</feature>
<feature type="compositionally biased region" description="Gly residues" evidence="1">
    <location>
        <begin position="85"/>
        <end position="94"/>
    </location>
</feature>
<organism evidence="3 4">
    <name type="scientific">Trapa incisa</name>
    <dbReference type="NCBI Taxonomy" id="236973"/>
    <lineage>
        <taxon>Eukaryota</taxon>
        <taxon>Viridiplantae</taxon>
        <taxon>Streptophyta</taxon>
        <taxon>Embryophyta</taxon>
        <taxon>Tracheophyta</taxon>
        <taxon>Spermatophyta</taxon>
        <taxon>Magnoliopsida</taxon>
        <taxon>eudicotyledons</taxon>
        <taxon>Gunneridae</taxon>
        <taxon>Pentapetalae</taxon>
        <taxon>rosids</taxon>
        <taxon>malvids</taxon>
        <taxon>Myrtales</taxon>
        <taxon>Lythraceae</taxon>
        <taxon>Trapa</taxon>
    </lineage>
</organism>
<evidence type="ECO:0000313" key="3">
    <source>
        <dbReference type="EMBL" id="KAK4746681.1"/>
    </source>
</evidence>
<keyword evidence="4" id="KW-1185">Reference proteome</keyword>
<dbReference type="Proteomes" id="UP001345219">
    <property type="component" value="Chromosome 20"/>
</dbReference>
<evidence type="ECO:0000259" key="2">
    <source>
        <dbReference type="Pfam" id="PF25821"/>
    </source>
</evidence>
<name>A0AAN7GI85_9MYRT</name>
<feature type="domain" description="DUF7950" evidence="2">
    <location>
        <begin position="150"/>
        <end position="284"/>
    </location>
</feature>
<reference evidence="3 4" key="1">
    <citation type="journal article" date="2023" name="Hortic Res">
        <title>Pangenome of water caltrop reveals structural variations and asymmetric subgenome divergence after allopolyploidization.</title>
        <authorList>
            <person name="Zhang X."/>
            <person name="Chen Y."/>
            <person name="Wang L."/>
            <person name="Yuan Y."/>
            <person name="Fang M."/>
            <person name="Shi L."/>
            <person name="Lu R."/>
            <person name="Comes H.P."/>
            <person name="Ma Y."/>
            <person name="Chen Y."/>
            <person name="Huang G."/>
            <person name="Zhou Y."/>
            <person name="Zheng Z."/>
            <person name="Qiu Y."/>
        </authorList>
    </citation>
    <scope>NUCLEOTIDE SEQUENCE [LARGE SCALE GENOMIC DNA]</scope>
    <source>
        <tissue evidence="3">Roots</tissue>
    </source>
</reference>
<accession>A0AAN7GI85</accession>
<comment type="caution">
    <text evidence="3">The sequence shown here is derived from an EMBL/GenBank/DDBJ whole genome shotgun (WGS) entry which is preliminary data.</text>
</comment>
<proteinExistence type="predicted"/>
<dbReference type="InterPro" id="IPR057710">
    <property type="entry name" value="DUF7950"/>
</dbReference>
<evidence type="ECO:0000313" key="4">
    <source>
        <dbReference type="Proteomes" id="UP001345219"/>
    </source>
</evidence>
<dbReference type="PANTHER" id="PTHR33595">
    <property type="entry name" value="VON WILLEBRAND FACTOR A DOMAIN PROTEIN"/>
    <property type="match status" value="1"/>
</dbReference>
<evidence type="ECO:0000256" key="1">
    <source>
        <dbReference type="SAM" id="MobiDB-lite"/>
    </source>
</evidence>
<dbReference type="AlphaFoldDB" id="A0AAN7GI85"/>
<gene>
    <name evidence="3" type="ORF">SAY87_025718</name>
</gene>